<dbReference type="Proteomes" id="UP000449969">
    <property type="component" value="Unassembled WGS sequence"/>
</dbReference>
<organism evidence="2 3">
    <name type="scientific">Bradyrhizobium cajani</name>
    <dbReference type="NCBI Taxonomy" id="1928661"/>
    <lineage>
        <taxon>Bacteria</taxon>
        <taxon>Pseudomonadati</taxon>
        <taxon>Pseudomonadota</taxon>
        <taxon>Alphaproteobacteria</taxon>
        <taxon>Hyphomicrobiales</taxon>
        <taxon>Nitrobacteraceae</taxon>
        <taxon>Bradyrhizobium</taxon>
    </lineage>
</organism>
<keyword evidence="3" id="KW-1185">Reference proteome</keyword>
<dbReference type="OrthoDB" id="9952068at2"/>
<evidence type="ECO:0000313" key="2">
    <source>
        <dbReference type="EMBL" id="MVT76507.1"/>
    </source>
</evidence>
<comment type="caution">
    <text evidence="2">The sequence shown here is derived from an EMBL/GenBank/DDBJ whole genome shotgun (WGS) entry which is preliminary data.</text>
</comment>
<dbReference type="AlphaFoldDB" id="A0A844TBP4"/>
<accession>A0A844TBP4</accession>
<evidence type="ECO:0000313" key="3">
    <source>
        <dbReference type="Proteomes" id="UP000449969"/>
    </source>
</evidence>
<name>A0A844TBP4_9BRAD</name>
<dbReference type="EMBL" id="WQNE01000025">
    <property type="protein sequence ID" value="MVT76507.1"/>
    <property type="molecule type" value="Genomic_DNA"/>
</dbReference>
<evidence type="ECO:0000256" key="1">
    <source>
        <dbReference type="SAM" id="MobiDB-lite"/>
    </source>
</evidence>
<gene>
    <name evidence="2" type="ORF">GPL20_26285</name>
</gene>
<proteinExistence type="predicted"/>
<reference evidence="2 3" key="1">
    <citation type="submission" date="2019-12" db="EMBL/GenBank/DDBJ databases">
        <title>Draft genome sequences Bradyrhizobium cajani AMBPC1010, Bradyrhizobium pachyrhizi AMBPC1040 and Bradyrhizobium yuanmingense ALSPC3051, three plant growth promoting strains isolated from nodules of Cajanus cajan L. in Dominican Republic.</title>
        <authorList>
            <person name="Flores-Felix J.D."/>
            <person name="Araujo J."/>
            <person name="Diaz-Alcantara C."/>
            <person name="Gonzalez-Andres F."/>
            <person name="Velazquez E."/>
        </authorList>
    </citation>
    <scope>NUCLEOTIDE SEQUENCE [LARGE SCALE GENOMIC DNA]</scope>
    <source>
        <strain evidence="2 3">1010</strain>
    </source>
</reference>
<sequence length="111" mass="11609">MAALSKGGVPHDRGKSLISRGIGDQVRCPPDLAGSGRSTPAIAEQLAGGTIDQVQARTGRARHGDVRAIGRLVAKPMLHIHAGLGALEDNLTVHAPRICAKARPPKLRMIT</sequence>
<protein>
    <submittedName>
        <fullName evidence="2">Uncharacterized protein</fullName>
    </submittedName>
</protein>
<dbReference type="RefSeq" id="WP_157333068.1">
    <property type="nucleotide sequence ID" value="NZ_JANADL010000056.1"/>
</dbReference>
<feature type="region of interest" description="Disordered" evidence="1">
    <location>
        <begin position="1"/>
        <end position="23"/>
    </location>
</feature>